<dbReference type="PANTHER" id="PTHR30469:SF38">
    <property type="entry name" value="HLYD FAMILY SECRETION PROTEIN"/>
    <property type="match status" value="1"/>
</dbReference>
<name>A0A6G4U9A2_9ACTN</name>
<reference evidence="3 4" key="1">
    <citation type="submission" date="2020-02" db="EMBL/GenBank/DDBJ databases">
        <title>Whole-genome analyses of novel actinobacteria.</title>
        <authorList>
            <person name="Sahin N."/>
        </authorList>
    </citation>
    <scope>NUCLEOTIDE SEQUENCE [LARGE SCALE GENOMIC DNA]</scope>
    <source>
        <strain evidence="3 4">A7024</strain>
    </source>
</reference>
<feature type="signal peptide" evidence="1">
    <location>
        <begin position="1"/>
        <end position="23"/>
    </location>
</feature>
<dbReference type="InterPro" id="IPR036366">
    <property type="entry name" value="PGBDSf"/>
</dbReference>
<dbReference type="InterPro" id="IPR036365">
    <property type="entry name" value="PGBD-like_sf"/>
</dbReference>
<dbReference type="GO" id="GO:1990281">
    <property type="term" value="C:efflux pump complex"/>
    <property type="evidence" value="ECO:0007669"/>
    <property type="project" value="TreeGrafter"/>
</dbReference>
<dbReference type="Gene3D" id="1.10.101.10">
    <property type="entry name" value="PGBD-like superfamily/PGBD"/>
    <property type="match status" value="1"/>
</dbReference>
<dbReference type="Gene3D" id="2.40.420.20">
    <property type="match status" value="1"/>
</dbReference>
<dbReference type="SUPFAM" id="SSF47090">
    <property type="entry name" value="PGBD-like"/>
    <property type="match status" value="1"/>
</dbReference>
<dbReference type="PANTHER" id="PTHR30469">
    <property type="entry name" value="MULTIDRUG RESISTANCE PROTEIN MDTA"/>
    <property type="match status" value="1"/>
</dbReference>
<organism evidence="3 4">
    <name type="scientific">Streptomyces coryli</name>
    <dbReference type="NCBI Taxonomy" id="1128680"/>
    <lineage>
        <taxon>Bacteria</taxon>
        <taxon>Bacillati</taxon>
        <taxon>Actinomycetota</taxon>
        <taxon>Actinomycetes</taxon>
        <taxon>Kitasatosporales</taxon>
        <taxon>Streptomycetaceae</taxon>
        <taxon>Streptomyces</taxon>
    </lineage>
</organism>
<keyword evidence="4" id="KW-1185">Reference proteome</keyword>
<keyword evidence="1" id="KW-0732">Signal</keyword>
<comment type="caution">
    <text evidence="3">The sequence shown here is derived from an EMBL/GenBank/DDBJ whole genome shotgun (WGS) entry which is preliminary data.</text>
</comment>
<dbReference type="RefSeq" id="WP_165242116.1">
    <property type="nucleotide sequence ID" value="NZ_JAAKZV010000195.1"/>
</dbReference>
<feature type="chain" id="PRO_5026090256" evidence="1">
    <location>
        <begin position="24"/>
        <end position="356"/>
    </location>
</feature>
<evidence type="ECO:0000256" key="1">
    <source>
        <dbReference type="SAM" id="SignalP"/>
    </source>
</evidence>
<accession>A0A6G4U9A2</accession>
<dbReference type="Pfam" id="PF01471">
    <property type="entry name" value="PG_binding_1"/>
    <property type="match status" value="1"/>
</dbReference>
<gene>
    <name evidence="3" type="ORF">G5C51_30930</name>
</gene>
<evidence type="ECO:0000313" key="3">
    <source>
        <dbReference type="EMBL" id="NGN68300.1"/>
    </source>
</evidence>
<evidence type="ECO:0000259" key="2">
    <source>
        <dbReference type="Pfam" id="PF01471"/>
    </source>
</evidence>
<dbReference type="EMBL" id="JAAKZV010000195">
    <property type="protein sequence ID" value="NGN68300.1"/>
    <property type="molecule type" value="Genomic_DNA"/>
</dbReference>
<protein>
    <submittedName>
        <fullName evidence="3">HlyD family efflux transporter periplasmic adaptor subunit</fullName>
    </submittedName>
</protein>
<sequence length="356" mass="35817">MAGPAAKAAMTAAVLVTGGAVTAATLGLGGSSPGTAGTGDALPPATATVERQTLKDTESADGELGYGTATEAAARRPGTLTAVPAAGDRVRRGQALFRADDEPVVLLYGSTPAYRALKAGSEGRDVKQLESNLRALGYTGFTVDDEYSAATATAVKSWQEDLGLTETGAVELGRVVFAPGQVRIDSVAGAAGEAASPGQKVLSYTGTAKAVTVELDTDDQRLAKKGAEVEVRLPDGRTVTGKIAKVSTVLEPGRGDEPAETKVNVEVALPGKAARKAASAYEQAAVDVSFTAGTRKNVLTVPVAALVALAEGGFGLEVVKGGTSRYVEVTPGLFADGRVEISGGGVSAGTKVGMPT</sequence>
<proteinExistence type="predicted"/>
<feature type="domain" description="Peptidoglycan binding-like" evidence="2">
    <location>
        <begin position="123"/>
        <end position="170"/>
    </location>
</feature>
<dbReference type="AlphaFoldDB" id="A0A6G4U9A2"/>
<dbReference type="Proteomes" id="UP000481583">
    <property type="component" value="Unassembled WGS sequence"/>
</dbReference>
<evidence type="ECO:0000313" key="4">
    <source>
        <dbReference type="Proteomes" id="UP000481583"/>
    </source>
</evidence>
<dbReference type="GO" id="GO:0015562">
    <property type="term" value="F:efflux transmembrane transporter activity"/>
    <property type="evidence" value="ECO:0007669"/>
    <property type="project" value="TreeGrafter"/>
</dbReference>
<dbReference type="InterPro" id="IPR002477">
    <property type="entry name" value="Peptidoglycan-bd-like"/>
</dbReference>